<keyword evidence="4" id="KW-1185">Reference proteome</keyword>
<protein>
    <recommendedName>
        <fullName evidence="2">SUEL-type lectin domain-containing protein</fullName>
    </recommendedName>
</protein>
<evidence type="ECO:0000256" key="1">
    <source>
        <dbReference type="SAM" id="SignalP"/>
    </source>
</evidence>
<dbReference type="EMBL" id="JAIWYP010000013">
    <property type="protein sequence ID" value="KAH3717055.1"/>
    <property type="molecule type" value="Genomic_DNA"/>
</dbReference>
<sequence length="302" mass="32788">MTIHRLWMSCVLVLVLDIRVDGAMTWNGPPSSRSPRVDLTLSGPCFNSVTSLNINNAEGTLQYSLVSQNPDGQFTLVGHRIYCNELVIRTNGYSSYTLTVRVSDGTTTLTDTFTVTIVGLTKKAFGSACTADSECQTTYAKCLNQKCTCEATRFRDLQTDTCLPKKAFNSSCTADSECKTTDAKCLNQICTCEASRFHDSQTDTCLPTLNSVIICEWQNASLSCPAGKVLNVTSGVFGRTRGNCICPSHSVENKNCTSPGSTSIVQGLCNGNNTCELYARIDIYGDPCPGTFKYLEVVHTCV</sequence>
<evidence type="ECO:0000313" key="4">
    <source>
        <dbReference type="Proteomes" id="UP000828390"/>
    </source>
</evidence>
<dbReference type="GO" id="GO:0030246">
    <property type="term" value="F:carbohydrate binding"/>
    <property type="evidence" value="ECO:0007669"/>
    <property type="project" value="InterPro"/>
</dbReference>
<dbReference type="CDD" id="cd11304">
    <property type="entry name" value="Cadherin_repeat"/>
    <property type="match status" value="1"/>
</dbReference>
<accession>A0A9D4C4H0</accession>
<keyword evidence="1" id="KW-0732">Signal</keyword>
<dbReference type="PROSITE" id="PS50228">
    <property type="entry name" value="SUEL_LECTIN"/>
    <property type="match status" value="1"/>
</dbReference>
<reference evidence="3" key="1">
    <citation type="journal article" date="2019" name="bioRxiv">
        <title>The Genome of the Zebra Mussel, Dreissena polymorpha: A Resource for Invasive Species Research.</title>
        <authorList>
            <person name="McCartney M.A."/>
            <person name="Auch B."/>
            <person name="Kono T."/>
            <person name="Mallez S."/>
            <person name="Zhang Y."/>
            <person name="Obille A."/>
            <person name="Becker A."/>
            <person name="Abrahante J.E."/>
            <person name="Garbe J."/>
            <person name="Badalamenti J.P."/>
            <person name="Herman A."/>
            <person name="Mangelson H."/>
            <person name="Liachko I."/>
            <person name="Sullivan S."/>
            <person name="Sone E.D."/>
            <person name="Koren S."/>
            <person name="Silverstein K.A.T."/>
            <person name="Beckman K.B."/>
            <person name="Gohl D.M."/>
        </authorList>
    </citation>
    <scope>NUCLEOTIDE SEQUENCE</scope>
    <source>
        <strain evidence="3">Duluth1</strain>
        <tissue evidence="3">Whole animal</tissue>
    </source>
</reference>
<dbReference type="Pfam" id="PF01683">
    <property type="entry name" value="EB"/>
    <property type="match status" value="1"/>
</dbReference>
<gene>
    <name evidence="3" type="ORF">DPMN_059835</name>
</gene>
<dbReference type="OrthoDB" id="6120134at2759"/>
<dbReference type="AlphaFoldDB" id="A0A9D4C4H0"/>
<dbReference type="InterPro" id="IPR006149">
    <property type="entry name" value="EB_dom"/>
</dbReference>
<comment type="caution">
    <text evidence="3">The sequence shown here is derived from an EMBL/GenBank/DDBJ whole genome shotgun (WGS) entry which is preliminary data.</text>
</comment>
<dbReference type="Pfam" id="PF02140">
    <property type="entry name" value="SUEL_Lectin"/>
    <property type="match status" value="1"/>
</dbReference>
<dbReference type="InterPro" id="IPR000922">
    <property type="entry name" value="Lectin_gal-bd_dom"/>
</dbReference>
<dbReference type="Proteomes" id="UP000828390">
    <property type="component" value="Unassembled WGS sequence"/>
</dbReference>
<feature type="domain" description="SUEL-type lectin" evidence="2">
    <location>
        <begin position="214"/>
        <end position="302"/>
    </location>
</feature>
<name>A0A9D4C4H0_DREPO</name>
<evidence type="ECO:0000313" key="3">
    <source>
        <dbReference type="EMBL" id="KAH3717055.1"/>
    </source>
</evidence>
<feature type="signal peptide" evidence="1">
    <location>
        <begin position="1"/>
        <end position="22"/>
    </location>
</feature>
<dbReference type="Gene3D" id="2.60.120.740">
    <property type="match status" value="1"/>
</dbReference>
<feature type="chain" id="PRO_5038670009" description="SUEL-type lectin domain-containing protein" evidence="1">
    <location>
        <begin position="23"/>
        <end position="302"/>
    </location>
</feature>
<organism evidence="3 4">
    <name type="scientific">Dreissena polymorpha</name>
    <name type="common">Zebra mussel</name>
    <name type="synonym">Mytilus polymorpha</name>
    <dbReference type="NCBI Taxonomy" id="45954"/>
    <lineage>
        <taxon>Eukaryota</taxon>
        <taxon>Metazoa</taxon>
        <taxon>Spiralia</taxon>
        <taxon>Lophotrochozoa</taxon>
        <taxon>Mollusca</taxon>
        <taxon>Bivalvia</taxon>
        <taxon>Autobranchia</taxon>
        <taxon>Heteroconchia</taxon>
        <taxon>Euheterodonta</taxon>
        <taxon>Imparidentia</taxon>
        <taxon>Neoheterodontei</taxon>
        <taxon>Myida</taxon>
        <taxon>Dreissenoidea</taxon>
        <taxon>Dreissenidae</taxon>
        <taxon>Dreissena</taxon>
    </lineage>
</organism>
<proteinExistence type="predicted"/>
<dbReference type="PANTHER" id="PTHR46780">
    <property type="entry name" value="PROTEIN EVA-1"/>
    <property type="match status" value="1"/>
</dbReference>
<dbReference type="FunFam" id="2.60.120.740:FF:000001">
    <property type="entry name" value="Adhesion G protein-coupled receptor L2"/>
    <property type="match status" value="1"/>
</dbReference>
<dbReference type="CDD" id="cd22827">
    <property type="entry name" value="Gal_Rha_Lectin_SUL-I-like"/>
    <property type="match status" value="1"/>
</dbReference>
<evidence type="ECO:0000259" key="2">
    <source>
        <dbReference type="PROSITE" id="PS50228"/>
    </source>
</evidence>
<reference evidence="3" key="2">
    <citation type="submission" date="2020-11" db="EMBL/GenBank/DDBJ databases">
        <authorList>
            <person name="McCartney M.A."/>
            <person name="Auch B."/>
            <person name="Kono T."/>
            <person name="Mallez S."/>
            <person name="Becker A."/>
            <person name="Gohl D.M."/>
            <person name="Silverstein K.A.T."/>
            <person name="Koren S."/>
            <person name="Bechman K.B."/>
            <person name="Herman A."/>
            <person name="Abrahante J.E."/>
            <person name="Garbe J."/>
        </authorList>
    </citation>
    <scope>NUCLEOTIDE SEQUENCE</scope>
    <source>
        <strain evidence="3">Duluth1</strain>
        <tissue evidence="3">Whole animal</tissue>
    </source>
</reference>
<dbReference type="InterPro" id="IPR043159">
    <property type="entry name" value="Lectin_gal-bd_sf"/>
</dbReference>